<dbReference type="OrthoDB" id="389079at2"/>
<evidence type="ECO:0000256" key="3">
    <source>
        <dbReference type="ARBA" id="ARBA00023163"/>
    </source>
</evidence>
<dbReference type="PROSITE" id="PS50949">
    <property type="entry name" value="HTH_GNTR"/>
    <property type="match status" value="1"/>
</dbReference>
<dbReference type="STRING" id="216942.SLITO_v1c06100"/>
<gene>
    <name evidence="5" type="ORF">SLITO_v1c06100</name>
</gene>
<dbReference type="SUPFAM" id="SSF64288">
    <property type="entry name" value="Chorismate lyase-like"/>
    <property type="match status" value="1"/>
</dbReference>
<evidence type="ECO:0000256" key="1">
    <source>
        <dbReference type="ARBA" id="ARBA00023015"/>
    </source>
</evidence>
<protein>
    <recommendedName>
        <fullName evidence="4">HTH gntR-type domain-containing protein</fullName>
    </recommendedName>
</protein>
<dbReference type="Proteomes" id="UP000067476">
    <property type="component" value="Chromosome"/>
</dbReference>
<proteinExistence type="predicted"/>
<keyword evidence="6" id="KW-1185">Reference proteome</keyword>
<dbReference type="InterPro" id="IPR036390">
    <property type="entry name" value="WH_DNA-bd_sf"/>
</dbReference>
<dbReference type="EMBL" id="CP012357">
    <property type="protein sequence ID" value="AKX34244.1"/>
    <property type="molecule type" value="Genomic_DNA"/>
</dbReference>
<dbReference type="InterPro" id="IPR036388">
    <property type="entry name" value="WH-like_DNA-bd_sf"/>
</dbReference>
<feature type="domain" description="HTH gntR-type" evidence="4">
    <location>
        <begin position="1"/>
        <end position="69"/>
    </location>
</feature>
<keyword evidence="1" id="KW-0805">Transcription regulation</keyword>
<dbReference type="InterPro" id="IPR028978">
    <property type="entry name" value="Chorismate_lyase_/UTRA_dom_sf"/>
</dbReference>
<keyword evidence="2" id="KW-0238">DNA-binding</keyword>
<dbReference type="KEGG" id="sll:SLITO_v1c06100"/>
<dbReference type="RefSeq" id="WP_075058342.1">
    <property type="nucleotide sequence ID" value="NZ_CP012357.1"/>
</dbReference>
<dbReference type="AlphaFoldDB" id="A0A0K1W1P6"/>
<dbReference type="InterPro" id="IPR000524">
    <property type="entry name" value="Tscrpt_reg_HTH_GntR"/>
</dbReference>
<accession>A0A0K1W1P6</accession>
<evidence type="ECO:0000259" key="4">
    <source>
        <dbReference type="PROSITE" id="PS50949"/>
    </source>
</evidence>
<reference evidence="5 6" key="1">
    <citation type="journal article" date="2015" name="Genome Announc.">
        <title>Complete Genome Sequence of Spiroplasma litorale TN-1T (DSM 21781), a Bacterium Isolated from a Green-Eyed Horsefly (Tabanus nigrovittatus).</title>
        <authorList>
            <person name="Lo W.S."/>
            <person name="Lai Y.C."/>
            <person name="Lien Y.W."/>
            <person name="Wang T.H."/>
            <person name="Kuo C.H."/>
        </authorList>
    </citation>
    <scope>NUCLEOTIDE SEQUENCE [LARGE SCALE GENOMIC DNA]</scope>
    <source>
        <strain evidence="5 6">TN-1</strain>
    </source>
</reference>
<evidence type="ECO:0000313" key="5">
    <source>
        <dbReference type="EMBL" id="AKX34244.1"/>
    </source>
</evidence>
<dbReference type="Gene3D" id="1.10.10.10">
    <property type="entry name" value="Winged helix-like DNA-binding domain superfamily/Winged helix DNA-binding domain"/>
    <property type="match status" value="1"/>
</dbReference>
<sequence length="223" mass="26556">MSKENDIYKILENELYNNKFKDGQKYYSENQIMTKFNINRLTSRNVFKKLEKANFIKSKKAVGYFVNIKNFWNKGGSWNKKTSGNRESKVYFSEEKLDDFFVNKFNLNPNNFVSYIKIRINNGVVHSYSQIWINKQLVGELDLVKLNKSTLDLLKYKNEFDCSLNVIKMSNVVDKDFEIFKDINDKIIPTKYSVIQNNDFEFIQLSIERYVPSSFEHYFIQNL</sequence>
<evidence type="ECO:0000256" key="2">
    <source>
        <dbReference type="ARBA" id="ARBA00023125"/>
    </source>
</evidence>
<dbReference type="SUPFAM" id="SSF46785">
    <property type="entry name" value="Winged helix' DNA-binding domain"/>
    <property type="match status" value="1"/>
</dbReference>
<dbReference type="PATRIC" id="fig|216942.3.peg.618"/>
<dbReference type="GO" id="GO:0003700">
    <property type="term" value="F:DNA-binding transcription factor activity"/>
    <property type="evidence" value="ECO:0007669"/>
    <property type="project" value="InterPro"/>
</dbReference>
<keyword evidence="3" id="KW-0804">Transcription</keyword>
<name>A0A0K1W1P6_9MOLU</name>
<organism evidence="5 6">
    <name type="scientific">Spiroplasma litorale</name>
    <dbReference type="NCBI Taxonomy" id="216942"/>
    <lineage>
        <taxon>Bacteria</taxon>
        <taxon>Bacillati</taxon>
        <taxon>Mycoplasmatota</taxon>
        <taxon>Mollicutes</taxon>
        <taxon>Entomoplasmatales</taxon>
        <taxon>Spiroplasmataceae</taxon>
        <taxon>Spiroplasma</taxon>
    </lineage>
</organism>
<evidence type="ECO:0000313" key="6">
    <source>
        <dbReference type="Proteomes" id="UP000067476"/>
    </source>
</evidence>
<dbReference type="GO" id="GO:0003677">
    <property type="term" value="F:DNA binding"/>
    <property type="evidence" value="ECO:0007669"/>
    <property type="project" value="UniProtKB-KW"/>
</dbReference>